<evidence type="ECO:0000259" key="3">
    <source>
        <dbReference type="Pfam" id="PF14226"/>
    </source>
</evidence>
<accession>A0A0G4FB20</accession>
<dbReference type="Pfam" id="PF03171">
    <property type="entry name" value="2OG-FeII_Oxy"/>
    <property type="match status" value="1"/>
</dbReference>
<dbReference type="Pfam" id="PF14226">
    <property type="entry name" value="DIOX_N"/>
    <property type="match status" value="1"/>
</dbReference>
<dbReference type="VEuPathDB" id="CryptoDB:Cvel_16100"/>
<feature type="region of interest" description="Disordered" evidence="1">
    <location>
        <begin position="301"/>
        <end position="323"/>
    </location>
</feature>
<reference evidence="4" key="1">
    <citation type="submission" date="2014-11" db="EMBL/GenBank/DDBJ databases">
        <authorList>
            <person name="Otto D Thomas"/>
            <person name="Naeem Raeece"/>
        </authorList>
    </citation>
    <scope>NUCLEOTIDE SEQUENCE</scope>
</reference>
<dbReference type="InterPro" id="IPR027443">
    <property type="entry name" value="IPNS-like_sf"/>
</dbReference>
<feature type="domain" description="Non-haem dioxygenase N-terminal" evidence="3">
    <location>
        <begin position="12"/>
        <end position="119"/>
    </location>
</feature>
<dbReference type="InterPro" id="IPR050231">
    <property type="entry name" value="Iron_ascorbate_oxido_reductase"/>
</dbReference>
<feature type="compositionally biased region" description="Basic and acidic residues" evidence="1">
    <location>
        <begin position="306"/>
        <end position="320"/>
    </location>
</feature>
<dbReference type="PhylomeDB" id="A0A0G4FB20"/>
<evidence type="ECO:0000259" key="2">
    <source>
        <dbReference type="Pfam" id="PF03171"/>
    </source>
</evidence>
<dbReference type="Gene3D" id="2.60.120.330">
    <property type="entry name" value="B-lactam Antibiotic, Isopenicillin N Synthase, Chain"/>
    <property type="match status" value="1"/>
</dbReference>
<proteinExistence type="predicted"/>
<feature type="region of interest" description="Disordered" evidence="1">
    <location>
        <begin position="216"/>
        <end position="276"/>
    </location>
</feature>
<evidence type="ECO:0000313" key="4">
    <source>
        <dbReference type="EMBL" id="CEM10123.1"/>
    </source>
</evidence>
<organism evidence="4">
    <name type="scientific">Chromera velia CCMP2878</name>
    <dbReference type="NCBI Taxonomy" id="1169474"/>
    <lineage>
        <taxon>Eukaryota</taxon>
        <taxon>Sar</taxon>
        <taxon>Alveolata</taxon>
        <taxon>Colpodellida</taxon>
        <taxon>Chromeraceae</taxon>
        <taxon>Chromera</taxon>
    </lineage>
</organism>
<dbReference type="InterPro" id="IPR044861">
    <property type="entry name" value="IPNS-like_FE2OG_OXY"/>
</dbReference>
<dbReference type="PANTHER" id="PTHR47990">
    <property type="entry name" value="2-OXOGLUTARATE (2OG) AND FE(II)-DEPENDENT OXYGENASE SUPERFAMILY PROTEIN-RELATED"/>
    <property type="match status" value="1"/>
</dbReference>
<protein>
    <submittedName>
        <fullName evidence="4">Uncharacterized protein</fullName>
    </submittedName>
</protein>
<sequence>MDVPPPTNERTLPVLDMSGLLEGPVSRENEKVMAFVGSLDDAAKKHGFFYLVGHGLSEGELEEPHLLARDLFRRPREDLEGIGMAKQPETFRGFQNLGDNVTLGKRDRHSALDLWEEVETAEMEEGMKGEAVRFMKTGIVGKMKPFITGKNLWPSEDFKERTEAYVEKVKKVGMLLMSATALCFGLPPETFDKSLDPRGFWGLRFIHYPPRGAGGAANGISRGQPATRESASSSMQLRGSEGAEGGVKGEKETGGAGASGDKAGGEGGDGEEFGHGVGAHTDYGFLTLVNQDDTPGALEVFLDPSNEGRGHSGTEGERKGGRWLPVDPLKGALVVNIGDMLAVLTNLRWKSTLHRVDNKTGRERTSIPFFCEPNVFTVVKPIVTEGGAGDGGGGPIDSEACTFNLAGGVKVPVSEGIVYGEWVCSKVAGNFDFGGM</sequence>
<dbReference type="EMBL" id="CDMZ01000249">
    <property type="protein sequence ID" value="CEM10123.1"/>
    <property type="molecule type" value="Genomic_DNA"/>
</dbReference>
<dbReference type="SUPFAM" id="SSF51197">
    <property type="entry name" value="Clavaminate synthase-like"/>
    <property type="match status" value="1"/>
</dbReference>
<evidence type="ECO:0000256" key="1">
    <source>
        <dbReference type="SAM" id="MobiDB-lite"/>
    </source>
</evidence>
<dbReference type="InterPro" id="IPR026992">
    <property type="entry name" value="DIOX_N"/>
</dbReference>
<feature type="compositionally biased region" description="Polar residues" evidence="1">
    <location>
        <begin position="227"/>
        <end position="237"/>
    </location>
</feature>
<gene>
    <name evidence="4" type="ORF">Cvel_16100</name>
</gene>
<dbReference type="AlphaFoldDB" id="A0A0G4FB20"/>
<feature type="domain" description="Isopenicillin N synthase-like Fe(2+) 2OG dioxygenase" evidence="2">
    <location>
        <begin position="275"/>
        <end position="373"/>
    </location>
</feature>
<name>A0A0G4FB20_9ALVE</name>